<evidence type="ECO:0000256" key="8">
    <source>
        <dbReference type="ARBA" id="ARBA00023098"/>
    </source>
</evidence>
<keyword evidence="5" id="KW-0444">Lipid biosynthesis</keyword>
<dbReference type="AlphaFoldDB" id="A0A1B1B0M5"/>
<reference evidence="14 16" key="2">
    <citation type="submission" date="2021-03" db="EMBL/GenBank/DDBJ databases">
        <title>Genomic Encyclopedia of Type Strains, Phase IV (KMG-IV): sequencing the most valuable type-strain genomes for metagenomic binning, comparative biology and taxonomic classification.</title>
        <authorList>
            <person name="Goeker M."/>
        </authorList>
    </citation>
    <scope>NUCLEOTIDE SEQUENCE [LARGE SCALE GENOMIC DNA]</scope>
    <source>
        <strain evidence="14 16">DSM 40499</strain>
    </source>
</reference>
<dbReference type="PANTHER" id="PTHR31650">
    <property type="entry name" value="O-ACYLTRANSFERASE (WSD1-LIKE) FAMILY PROTEIN"/>
    <property type="match status" value="1"/>
</dbReference>
<keyword evidence="9" id="KW-0012">Acyltransferase</keyword>
<dbReference type="GO" id="GO:0006071">
    <property type="term" value="P:glycerol metabolic process"/>
    <property type="evidence" value="ECO:0007669"/>
    <property type="project" value="UniProtKB-KW"/>
</dbReference>
<reference evidence="13 15" key="1">
    <citation type="submission" date="2016-06" db="EMBL/GenBank/DDBJ databases">
        <title>Complete genome sequence of Streptomyces griseochromogenes ATCC 14511, the Blasticidin S producer.</title>
        <authorList>
            <person name="Wu L."/>
        </authorList>
    </citation>
    <scope>NUCLEOTIDE SEQUENCE [LARGE SCALE GENOMIC DNA]</scope>
    <source>
        <strain evidence="13 15">ATCC 14511</strain>
    </source>
</reference>
<accession>A0A1B1B0M5</accession>
<dbReference type="Proteomes" id="UP000092659">
    <property type="component" value="Chromosome"/>
</dbReference>
<dbReference type="GO" id="GO:0001666">
    <property type="term" value="P:response to hypoxia"/>
    <property type="evidence" value="ECO:0007669"/>
    <property type="project" value="TreeGrafter"/>
</dbReference>
<dbReference type="Pfam" id="PF03007">
    <property type="entry name" value="WS_DGAT_cat"/>
    <property type="match status" value="1"/>
</dbReference>
<evidence type="ECO:0000256" key="6">
    <source>
        <dbReference type="ARBA" id="ARBA00022679"/>
    </source>
</evidence>
<dbReference type="SUPFAM" id="SSF52777">
    <property type="entry name" value="CoA-dependent acyltransferases"/>
    <property type="match status" value="1"/>
</dbReference>
<comment type="catalytic activity">
    <reaction evidence="10">
        <text>an acyl-CoA + a 1,2-diacyl-sn-glycerol = a triacyl-sn-glycerol + CoA</text>
        <dbReference type="Rhea" id="RHEA:10868"/>
        <dbReference type="ChEBI" id="CHEBI:17815"/>
        <dbReference type="ChEBI" id="CHEBI:57287"/>
        <dbReference type="ChEBI" id="CHEBI:58342"/>
        <dbReference type="ChEBI" id="CHEBI:64615"/>
        <dbReference type="EC" id="2.3.1.20"/>
    </reaction>
</comment>
<keyword evidence="8" id="KW-0443">Lipid metabolism</keyword>
<comment type="pathway">
    <text evidence="2">Lipid metabolism.</text>
</comment>
<proteinExistence type="inferred from homology"/>
<gene>
    <name evidence="13" type="ORF">AVL59_24905</name>
    <name evidence="14" type="ORF">J2Z21_008793</name>
</gene>
<dbReference type="GO" id="GO:0051701">
    <property type="term" value="P:biological process involved in interaction with host"/>
    <property type="evidence" value="ECO:0007669"/>
    <property type="project" value="TreeGrafter"/>
</dbReference>
<feature type="domain" description="O-acyltransferase WSD1-like N-terminal" evidence="12">
    <location>
        <begin position="9"/>
        <end position="172"/>
    </location>
</feature>
<dbReference type="EMBL" id="CP016279">
    <property type="protein sequence ID" value="ANP52350.1"/>
    <property type="molecule type" value="Genomic_DNA"/>
</dbReference>
<dbReference type="KEGG" id="sgs:AVL59_24905"/>
<dbReference type="EMBL" id="JAGGLP010000033">
    <property type="protein sequence ID" value="MBP2055777.1"/>
    <property type="molecule type" value="Genomic_DNA"/>
</dbReference>
<dbReference type="EC" id="2.3.1.20" evidence="4"/>
<dbReference type="GO" id="GO:0004144">
    <property type="term" value="F:diacylglycerol O-acyltransferase activity"/>
    <property type="evidence" value="ECO:0007669"/>
    <property type="project" value="UniProtKB-EC"/>
</dbReference>
<evidence type="ECO:0000256" key="10">
    <source>
        <dbReference type="ARBA" id="ARBA00048109"/>
    </source>
</evidence>
<sequence length="460" mass="49468">MSRFLDPSPADLVMVKAERLADHPDANSTVGAVLHLTGAVPALAALREHVTARLAGLPCLRHVLTGDGPTARWMPAVPDMARHVRDQQVAGEPEALEAAVRLLLREPWTEGAPSWRMILLHGHAPDGFALLYLTHHAVQDGANVVTVLEALFGPRLLPGQFSVLTRDVSPTPRPRLHQALRSTVTLLRHARQHHLWQSASHPLSSRRHTLWAQVPSAALRTAARVGGASTNDVYLTAVVHAITQWAEEAWPRAADVSVPVMVPVNLRTPDETAAPGNRLFLTRIDLPGGTMPVGRRLERTRAVTPALKSAGHKAVLRAALTRLPWWLFQRLVAASTVPGRLTVCASYVVVRQRLHYGEAAVHHIAPIICCPPGVPMAAVAVSYGDTTSACFRIDQALPAADSLPAHWRQALADLAATAPPTPGSDPAPAGRTPAEPATPAVRALVTWLARRSTAAGARRR</sequence>
<evidence type="ECO:0000256" key="7">
    <source>
        <dbReference type="ARBA" id="ARBA00022798"/>
    </source>
</evidence>
<evidence type="ECO:0000259" key="12">
    <source>
        <dbReference type="Pfam" id="PF03007"/>
    </source>
</evidence>
<dbReference type="Proteomes" id="UP001519309">
    <property type="component" value="Unassembled WGS sequence"/>
</dbReference>
<evidence type="ECO:0000256" key="5">
    <source>
        <dbReference type="ARBA" id="ARBA00022516"/>
    </source>
</evidence>
<evidence type="ECO:0000313" key="16">
    <source>
        <dbReference type="Proteomes" id="UP001519309"/>
    </source>
</evidence>
<dbReference type="InterPro" id="IPR045034">
    <property type="entry name" value="O-acyltransferase_WSD1-like"/>
</dbReference>
<dbReference type="UniPathway" id="UPA00282"/>
<feature type="region of interest" description="Disordered" evidence="11">
    <location>
        <begin position="416"/>
        <end position="437"/>
    </location>
</feature>
<evidence type="ECO:0000313" key="14">
    <source>
        <dbReference type="EMBL" id="MBP2055777.1"/>
    </source>
</evidence>
<keyword evidence="16" id="KW-1185">Reference proteome</keyword>
<dbReference type="RefSeq" id="WP_067308309.1">
    <property type="nucleotide sequence ID" value="NZ_CP016279.1"/>
</dbReference>
<evidence type="ECO:0000256" key="3">
    <source>
        <dbReference type="ARBA" id="ARBA00009587"/>
    </source>
</evidence>
<dbReference type="InterPro" id="IPR004255">
    <property type="entry name" value="O-acyltransferase_WSD1_N"/>
</dbReference>
<dbReference type="GO" id="GO:0071731">
    <property type="term" value="P:response to nitric oxide"/>
    <property type="evidence" value="ECO:0007669"/>
    <property type="project" value="TreeGrafter"/>
</dbReference>
<evidence type="ECO:0000256" key="2">
    <source>
        <dbReference type="ARBA" id="ARBA00005189"/>
    </source>
</evidence>
<comment type="similarity">
    <text evidence="3">Belongs to the long-chain O-acyltransferase family.</text>
</comment>
<dbReference type="OrthoDB" id="4671961at2"/>
<comment type="pathway">
    <text evidence="1">Glycerolipid metabolism; triacylglycerol biosynthesis.</text>
</comment>
<protein>
    <recommendedName>
        <fullName evidence="4">diacylglycerol O-acyltransferase</fullName>
        <ecNumber evidence="4">2.3.1.20</ecNumber>
    </recommendedName>
</protein>
<dbReference type="GO" id="GO:0005886">
    <property type="term" value="C:plasma membrane"/>
    <property type="evidence" value="ECO:0007669"/>
    <property type="project" value="TreeGrafter"/>
</dbReference>
<evidence type="ECO:0000256" key="9">
    <source>
        <dbReference type="ARBA" id="ARBA00023315"/>
    </source>
</evidence>
<keyword evidence="7" id="KW-0319">Glycerol metabolism</keyword>
<organism evidence="13 15">
    <name type="scientific">Streptomyces griseochromogenes</name>
    <dbReference type="NCBI Taxonomy" id="68214"/>
    <lineage>
        <taxon>Bacteria</taxon>
        <taxon>Bacillati</taxon>
        <taxon>Actinomycetota</taxon>
        <taxon>Actinomycetes</taxon>
        <taxon>Kitasatosporales</taxon>
        <taxon>Streptomycetaceae</taxon>
        <taxon>Streptomyces</taxon>
    </lineage>
</organism>
<evidence type="ECO:0000313" key="15">
    <source>
        <dbReference type="Proteomes" id="UP000092659"/>
    </source>
</evidence>
<dbReference type="PANTHER" id="PTHR31650:SF1">
    <property type="entry name" value="WAX ESTER SYNTHASE_DIACYLGLYCEROL ACYLTRANSFERASE 4-RELATED"/>
    <property type="match status" value="1"/>
</dbReference>
<evidence type="ECO:0000313" key="13">
    <source>
        <dbReference type="EMBL" id="ANP52350.1"/>
    </source>
</evidence>
<keyword evidence="6" id="KW-0808">Transferase</keyword>
<dbReference type="GO" id="GO:0019432">
    <property type="term" value="P:triglyceride biosynthetic process"/>
    <property type="evidence" value="ECO:0007669"/>
    <property type="project" value="UniProtKB-UniPathway"/>
</dbReference>
<evidence type="ECO:0000256" key="1">
    <source>
        <dbReference type="ARBA" id="ARBA00004771"/>
    </source>
</evidence>
<evidence type="ECO:0000256" key="4">
    <source>
        <dbReference type="ARBA" id="ARBA00013244"/>
    </source>
</evidence>
<name>A0A1B1B0M5_9ACTN</name>
<dbReference type="STRING" id="68214.AVL59_24905"/>
<evidence type="ECO:0000256" key="11">
    <source>
        <dbReference type="SAM" id="MobiDB-lite"/>
    </source>
</evidence>